<evidence type="ECO:0000256" key="1">
    <source>
        <dbReference type="SAM" id="MobiDB-lite"/>
    </source>
</evidence>
<gene>
    <name evidence="2" type="ORF">Purlil1_7455</name>
</gene>
<feature type="region of interest" description="Disordered" evidence="1">
    <location>
        <begin position="1"/>
        <end position="42"/>
    </location>
</feature>
<accession>A0ABR0BW31</accession>
<comment type="caution">
    <text evidence="2">The sequence shown here is derived from an EMBL/GenBank/DDBJ whole genome shotgun (WGS) entry which is preliminary data.</text>
</comment>
<protein>
    <submittedName>
        <fullName evidence="2">Uncharacterized protein</fullName>
    </submittedName>
</protein>
<proteinExistence type="predicted"/>
<reference evidence="2 3" key="1">
    <citation type="journal article" date="2024" name="Microbiol. Resour. Announc.">
        <title>Genome annotations for the ascomycete fungi Trichoderma harzianum, Trichoderma aggressivum, and Purpureocillium lilacinum.</title>
        <authorList>
            <person name="Beijen E.P.W."/>
            <person name="Ohm R.A."/>
        </authorList>
    </citation>
    <scope>NUCLEOTIDE SEQUENCE [LARGE SCALE GENOMIC DNA]</scope>
    <source>
        <strain evidence="2 3">CBS 150709</strain>
    </source>
</reference>
<dbReference type="EMBL" id="JAWRVI010000026">
    <property type="protein sequence ID" value="KAK4088262.1"/>
    <property type="molecule type" value="Genomic_DNA"/>
</dbReference>
<evidence type="ECO:0000313" key="2">
    <source>
        <dbReference type="EMBL" id="KAK4088262.1"/>
    </source>
</evidence>
<keyword evidence="3" id="KW-1185">Reference proteome</keyword>
<evidence type="ECO:0000313" key="3">
    <source>
        <dbReference type="Proteomes" id="UP001287286"/>
    </source>
</evidence>
<organism evidence="2 3">
    <name type="scientific">Purpureocillium lilacinum</name>
    <name type="common">Paecilomyces lilacinus</name>
    <dbReference type="NCBI Taxonomy" id="33203"/>
    <lineage>
        <taxon>Eukaryota</taxon>
        <taxon>Fungi</taxon>
        <taxon>Dikarya</taxon>
        <taxon>Ascomycota</taxon>
        <taxon>Pezizomycotina</taxon>
        <taxon>Sordariomycetes</taxon>
        <taxon>Hypocreomycetidae</taxon>
        <taxon>Hypocreales</taxon>
        <taxon>Ophiocordycipitaceae</taxon>
        <taxon>Purpureocillium</taxon>
    </lineage>
</organism>
<feature type="compositionally biased region" description="Polar residues" evidence="1">
    <location>
        <begin position="7"/>
        <end position="21"/>
    </location>
</feature>
<sequence length="105" mass="11626">MHFTCHRVSNTGQPVQDSPVRSNDAEYTKQQTSWRSPPSSAGYSASAVCQPKSCTCWLRVKLELANPRMAGHVSKAERGIRCDPTAEAVYRPRQAVVQRMADHGP</sequence>
<name>A0ABR0BW31_PURLI</name>
<dbReference type="Proteomes" id="UP001287286">
    <property type="component" value="Unassembled WGS sequence"/>
</dbReference>